<organism evidence="1">
    <name type="scientific">bioreactor metagenome</name>
    <dbReference type="NCBI Taxonomy" id="1076179"/>
    <lineage>
        <taxon>unclassified sequences</taxon>
        <taxon>metagenomes</taxon>
        <taxon>ecological metagenomes</taxon>
    </lineage>
</organism>
<sequence length="49" mass="5671">MTYKLCVTVIERGTYGTKEEMASKLDVFLLNNRITQEEYNELAALLDNK</sequence>
<name>A0A645B842_9ZZZZ</name>
<comment type="caution">
    <text evidence="1">The sequence shown here is derived from an EMBL/GenBank/DDBJ whole genome shotgun (WGS) entry which is preliminary data.</text>
</comment>
<protein>
    <submittedName>
        <fullName evidence="1">Uncharacterized protein</fullName>
    </submittedName>
</protein>
<accession>A0A645B842</accession>
<evidence type="ECO:0000313" key="1">
    <source>
        <dbReference type="EMBL" id="MPM57864.1"/>
    </source>
</evidence>
<gene>
    <name evidence="1" type="ORF">SDC9_104688</name>
</gene>
<dbReference type="AlphaFoldDB" id="A0A645B842"/>
<proteinExistence type="predicted"/>
<reference evidence="1" key="1">
    <citation type="submission" date="2019-08" db="EMBL/GenBank/DDBJ databases">
        <authorList>
            <person name="Kucharzyk K."/>
            <person name="Murdoch R.W."/>
            <person name="Higgins S."/>
            <person name="Loffler F."/>
        </authorList>
    </citation>
    <scope>NUCLEOTIDE SEQUENCE</scope>
</reference>
<dbReference type="EMBL" id="VSSQ01016484">
    <property type="protein sequence ID" value="MPM57864.1"/>
    <property type="molecule type" value="Genomic_DNA"/>
</dbReference>